<dbReference type="PROSITE" id="PS50052">
    <property type="entry name" value="GUANYLATE_KINASE_2"/>
    <property type="match status" value="1"/>
</dbReference>
<dbReference type="SUPFAM" id="SSF52540">
    <property type="entry name" value="P-loop containing nucleoside triphosphate hydrolases"/>
    <property type="match status" value="1"/>
</dbReference>
<evidence type="ECO:0000313" key="7">
    <source>
        <dbReference type="WBParaSite" id="ACRNAN_Path_1144.g4423.t2"/>
    </source>
</evidence>
<dbReference type="Pfam" id="PF00791">
    <property type="entry name" value="ZU5"/>
    <property type="match status" value="1"/>
</dbReference>
<dbReference type="Gene3D" id="2.60.220.30">
    <property type="match status" value="1"/>
</dbReference>
<dbReference type="GO" id="GO:0045216">
    <property type="term" value="P:cell-cell junction organization"/>
    <property type="evidence" value="ECO:0007669"/>
    <property type="project" value="TreeGrafter"/>
</dbReference>
<dbReference type="WBParaSite" id="ACRNAN_Path_1144.g4423.t1">
    <property type="protein sequence ID" value="ACRNAN_Path_1144.g4423.t1"/>
    <property type="gene ID" value="ACRNAN_Path_1144.g4423"/>
</dbReference>
<dbReference type="AlphaFoldDB" id="A0A914BWG3"/>
<feature type="region of interest" description="Disordered" evidence="1">
    <location>
        <begin position="309"/>
        <end position="363"/>
    </location>
</feature>
<dbReference type="InterPro" id="IPR000906">
    <property type="entry name" value="ZU5_dom"/>
</dbReference>
<feature type="compositionally biased region" description="Low complexity" evidence="1">
    <location>
        <begin position="344"/>
        <end position="360"/>
    </location>
</feature>
<evidence type="ECO:0000259" key="2">
    <source>
        <dbReference type="PROSITE" id="PS50052"/>
    </source>
</evidence>
<dbReference type="Pfam" id="PF00625">
    <property type="entry name" value="Guanylate_kin"/>
    <property type="match status" value="1"/>
</dbReference>
<dbReference type="GO" id="GO:0005923">
    <property type="term" value="C:bicellular tight junction"/>
    <property type="evidence" value="ECO:0007669"/>
    <property type="project" value="TreeGrafter"/>
</dbReference>
<dbReference type="SMART" id="SM00218">
    <property type="entry name" value="ZU5"/>
    <property type="match status" value="1"/>
</dbReference>
<dbReference type="CDD" id="cd06727">
    <property type="entry name" value="PDZ1_ZO1-like"/>
    <property type="match status" value="1"/>
</dbReference>
<evidence type="ECO:0000259" key="3">
    <source>
        <dbReference type="PROSITE" id="PS50106"/>
    </source>
</evidence>
<feature type="domain" description="ZU5" evidence="4">
    <location>
        <begin position="1009"/>
        <end position="1142"/>
    </location>
</feature>
<evidence type="ECO:0000313" key="6">
    <source>
        <dbReference type="WBParaSite" id="ACRNAN_Path_1144.g4423.t1"/>
    </source>
</evidence>
<dbReference type="SUPFAM" id="SSF50156">
    <property type="entry name" value="PDZ domain-like"/>
    <property type="match status" value="3"/>
</dbReference>
<dbReference type="InterPro" id="IPR027417">
    <property type="entry name" value="P-loop_NTPase"/>
</dbReference>
<feature type="domain" description="PDZ" evidence="3">
    <location>
        <begin position="414"/>
        <end position="493"/>
    </location>
</feature>
<accession>A0A914BWG3</accession>
<feature type="domain" description="Guanylate kinase-like" evidence="2">
    <location>
        <begin position="674"/>
        <end position="775"/>
    </location>
</feature>
<dbReference type="GO" id="GO:0005886">
    <property type="term" value="C:plasma membrane"/>
    <property type="evidence" value="ECO:0007669"/>
    <property type="project" value="TreeGrafter"/>
</dbReference>
<feature type="domain" description="PDZ" evidence="3">
    <location>
        <begin position="92"/>
        <end position="179"/>
    </location>
</feature>
<dbReference type="PROSITE" id="PS51145">
    <property type="entry name" value="ZU5"/>
    <property type="match status" value="1"/>
</dbReference>
<dbReference type="Gene3D" id="2.30.42.10">
    <property type="match status" value="3"/>
</dbReference>
<sequence>MSEALCSPAKSNDERLTSSVISDNNGNLSEASNLSNLSKTNDSTVNRNYLGTLQKKLRNQNGYCQSRSQHFPTQAPDDPVSTDGNVSWQLFSVTLHRAVGVGFGIAVSGGCENPHFLTGDPSIIVSDVLPSGPAFGLLQVNDQIISANGVCLERADYSTAIRIMKDANQLNMIVKRRVPMPFVEFEQRTLKFTLSKSRKKDDFGIVLGCKYYIKEITNPKLAEKDPGLREGDTVLRINGQSLEGVTIEEATRWLQRSREKLSLVVQRDVRRGSQGSRWPSQNTVYERLGSVSATPRHSPTPMQHYAQSVHPNTIAGPGGSRKSSADGANLKRMSDPMSLSRLDYPSSQQHTYPPQPQTQSFPHQIPTMSNGYGEQSRPNTASSLNAVSIHRPASQTPSVCSSPRVCVTQREIRVVGFNKAGGSLGIRVIGGNQVGIFVSAVQEDSPAATHGIRVGDRLISVNSQQMHGVTREQAVEYLLGLGDEVFIKVEHAPEEFAHVRNNQLGDNFYIRTHFAYQKRTNRIELNFQAGDIFHITDTLFGGSIGLWQATKVYSVNEAELKTESGVIPNGKSADSLAKQSRMESSTLSRSLFRKKLQSRRTKSLTTTVEDDFLNGVNGSNFDIPLPAYERVTLRRPAFPRPVVLFGPLSDVARQLLLSNFALRFGSVDEEKIIRLSSIDSVISANKHCVLNITPGSVERLQLAQYAPIVILIDVDSRSRVRELRSKAGATTLSARKLLEQSSKVKKHYSHLLSATLDASKEDNINWFEALRLLITHLQERRIWIAEFPPIGKNLDDLLLFPMQNGNVESDVDSSKGEYGSSIYETRNTLFEQNNPPKMEEFLGPTYGANNSRFYSAFHGNSPYSHSSHTAYGNSPTYIDERSEASVSSIPQRPAPGYYDIKQVLADNYGSSYATDSEASRSMISSSPYPPLPNVNQNLHNLLYPKGRAEADKQQSDLQSLLNEHGNKNNNFGQKNESSHTSDPYPTFDSKETNGENASEKAPLSPMVIEHVHGVVDWKGGKLECPESGVELIVPESAIPFGTHQEIFIKVCKENQQNPPLDQEKKEALMSPLVMCGPQGLSFLCPVELRLPYQVQNFGTEGSDTNNFVLKSGSGTSWKNIELLRPPIRSPNDKFVSVLVNHF</sequence>
<dbReference type="WBParaSite" id="ACRNAN_Path_1144.g4423.t2">
    <property type="protein sequence ID" value="ACRNAN_Path_1144.g4423.t2"/>
    <property type="gene ID" value="ACRNAN_Path_1144.g4423"/>
</dbReference>
<feature type="compositionally biased region" description="Polar residues" evidence="1">
    <location>
        <begin position="962"/>
        <end position="983"/>
    </location>
</feature>
<dbReference type="Pfam" id="PF00595">
    <property type="entry name" value="PDZ"/>
    <property type="match status" value="3"/>
</dbReference>
<dbReference type="SMART" id="SM00228">
    <property type="entry name" value="PDZ"/>
    <property type="match status" value="3"/>
</dbReference>
<feature type="region of interest" description="Disordered" evidence="1">
    <location>
        <begin position="962"/>
        <end position="1004"/>
    </location>
</feature>
<dbReference type="InterPro" id="IPR001478">
    <property type="entry name" value="PDZ"/>
</dbReference>
<dbReference type="GO" id="GO:0150105">
    <property type="term" value="P:protein localization to cell-cell junction"/>
    <property type="evidence" value="ECO:0007669"/>
    <property type="project" value="TreeGrafter"/>
</dbReference>
<dbReference type="InterPro" id="IPR008144">
    <property type="entry name" value="Guanylate_kin-like_dom"/>
</dbReference>
<reference evidence="6 7" key="1">
    <citation type="submission" date="2022-11" db="UniProtKB">
        <authorList>
            <consortium name="WormBaseParasite"/>
        </authorList>
    </citation>
    <scope>IDENTIFICATION</scope>
</reference>
<feature type="domain" description="PDZ" evidence="3">
    <location>
        <begin position="191"/>
        <end position="269"/>
    </location>
</feature>
<proteinExistence type="predicted"/>
<dbReference type="InterPro" id="IPR036034">
    <property type="entry name" value="PDZ_sf"/>
</dbReference>
<dbReference type="GO" id="GO:0098609">
    <property type="term" value="P:cell-cell adhesion"/>
    <property type="evidence" value="ECO:0007669"/>
    <property type="project" value="TreeGrafter"/>
</dbReference>
<evidence type="ECO:0000313" key="5">
    <source>
        <dbReference type="Proteomes" id="UP000887540"/>
    </source>
</evidence>
<keyword evidence="5" id="KW-1185">Reference proteome</keyword>
<evidence type="ECO:0000259" key="4">
    <source>
        <dbReference type="PROSITE" id="PS51145"/>
    </source>
</evidence>
<dbReference type="Gene3D" id="3.40.50.300">
    <property type="entry name" value="P-loop containing nucleotide triphosphate hydrolases"/>
    <property type="match status" value="1"/>
</dbReference>
<dbReference type="PANTHER" id="PTHR13865:SF28">
    <property type="entry name" value="POLYCHAETOID, ISOFORM O"/>
    <property type="match status" value="1"/>
</dbReference>
<organism evidence="5 7">
    <name type="scientific">Acrobeloides nanus</name>
    <dbReference type="NCBI Taxonomy" id="290746"/>
    <lineage>
        <taxon>Eukaryota</taxon>
        <taxon>Metazoa</taxon>
        <taxon>Ecdysozoa</taxon>
        <taxon>Nematoda</taxon>
        <taxon>Chromadorea</taxon>
        <taxon>Rhabditida</taxon>
        <taxon>Tylenchina</taxon>
        <taxon>Cephalobomorpha</taxon>
        <taxon>Cephaloboidea</taxon>
        <taxon>Cephalobidae</taxon>
        <taxon>Acrobeloides</taxon>
    </lineage>
</organism>
<dbReference type="Gene3D" id="2.30.30.40">
    <property type="entry name" value="SH3 Domains"/>
    <property type="match status" value="1"/>
</dbReference>
<dbReference type="Proteomes" id="UP000887540">
    <property type="component" value="Unplaced"/>
</dbReference>
<dbReference type="CDD" id="cd06728">
    <property type="entry name" value="PDZ2_ZO1-like_ds"/>
    <property type="match status" value="1"/>
</dbReference>
<feature type="region of interest" description="Disordered" evidence="1">
    <location>
        <begin position="1"/>
        <end position="27"/>
    </location>
</feature>
<dbReference type="SMART" id="SM00072">
    <property type="entry name" value="GuKc"/>
    <property type="match status" value="1"/>
</dbReference>
<name>A0A914BWG3_9BILA</name>
<evidence type="ECO:0000256" key="1">
    <source>
        <dbReference type="SAM" id="MobiDB-lite"/>
    </source>
</evidence>
<dbReference type="PANTHER" id="PTHR13865">
    <property type="entry name" value="TIGHT JUNCTION PROTEIN"/>
    <property type="match status" value="1"/>
</dbReference>
<protein>
    <submittedName>
        <fullName evidence="6 7">Tight junction protein ZO-1</fullName>
    </submittedName>
</protein>
<dbReference type="GO" id="GO:0050839">
    <property type="term" value="F:cell adhesion molecule binding"/>
    <property type="evidence" value="ECO:0007669"/>
    <property type="project" value="TreeGrafter"/>
</dbReference>
<dbReference type="InterPro" id="IPR008145">
    <property type="entry name" value="GK/Ca_channel_bsu"/>
</dbReference>
<dbReference type="PROSITE" id="PS50106">
    <property type="entry name" value="PDZ"/>
    <property type="match status" value="3"/>
</dbReference>